<comment type="subcellular location">
    <subcellularLocation>
        <location evidence="3">Chromosome</location>
        <location evidence="3">Centromere</location>
        <location evidence="3">Kinetochore</location>
    </subcellularLocation>
    <subcellularLocation>
        <location evidence="2">Cytoplasm</location>
        <location evidence="2">Cytoskeleton</location>
        <location evidence="2">Spindle</location>
    </subcellularLocation>
    <subcellularLocation>
        <location evidence="1">Nucleus</location>
    </subcellularLocation>
</comment>
<dbReference type="Pfam" id="PF08656">
    <property type="entry name" value="DASH_Dad3"/>
    <property type="match status" value="1"/>
</dbReference>
<keyword evidence="15" id="KW-0137">Centromere</keyword>
<dbReference type="GO" id="GO:0051010">
    <property type="term" value="F:microtubule plus-end binding"/>
    <property type="evidence" value="ECO:0007669"/>
    <property type="project" value="TreeGrafter"/>
</dbReference>
<dbReference type="GO" id="GO:0051301">
    <property type="term" value="P:cell division"/>
    <property type="evidence" value="ECO:0007669"/>
    <property type="project" value="UniProtKB-KW"/>
</dbReference>
<evidence type="ECO:0000256" key="4">
    <source>
        <dbReference type="ARBA" id="ARBA00006277"/>
    </source>
</evidence>
<gene>
    <name evidence="19" type="ORF">GJ744_006141</name>
</gene>
<dbReference type="PANTHER" id="PTHR28017">
    <property type="entry name" value="DASH COMPLEX SUBUNIT DAD3"/>
    <property type="match status" value="1"/>
</dbReference>
<keyword evidence="9" id="KW-0498">Mitosis</keyword>
<keyword evidence="11" id="KW-0995">Kinetochore</keyword>
<dbReference type="Proteomes" id="UP000606974">
    <property type="component" value="Unassembled WGS sequence"/>
</dbReference>
<dbReference type="PANTHER" id="PTHR28017:SF1">
    <property type="entry name" value="DASH COMPLEX SUBUNIT DAD3"/>
    <property type="match status" value="1"/>
</dbReference>
<name>A0A8H7ABQ8_9EURO</name>
<accession>A0A8H7ABQ8</accession>
<keyword evidence="20" id="KW-1185">Reference proteome</keyword>
<feature type="region of interest" description="Disordered" evidence="18">
    <location>
        <begin position="139"/>
        <end position="163"/>
    </location>
</feature>
<keyword evidence="13" id="KW-0539">Nucleus</keyword>
<evidence type="ECO:0000313" key="20">
    <source>
        <dbReference type="Proteomes" id="UP000606974"/>
    </source>
</evidence>
<proteinExistence type="inferred from homology"/>
<keyword evidence="6" id="KW-0963">Cytoplasm</keyword>
<dbReference type="EMBL" id="JAACFV010000272">
    <property type="protein sequence ID" value="KAF7502310.1"/>
    <property type="molecule type" value="Genomic_DNA"/>
</dbReference>
<evidence type="ECO:0000256" key="9">
    <source>
        <dbReference type="ARBA" id="ARBA00022776"/>
    </source>
</evidence>
<dbReference type="OrthoDB" id="2443965at2759"/>
<organism evidence="19 20">
    <name type="scientific">Endocarpon pusillum</name>
    <dbReference type="NCBI Taxonomy" id="364733"/>
    <lineage>
        <taxon>Eukaryota</taxon>
        <taxon>Fungi</taxon>
        <taxon>Dikarya</taxon>
        <taxon>Ascomycota</taxon>
        <taxon>Pezizomycotina</taxon>
        <taxon>Eurotiomycetes</taxon>
        <taxon>Chaetothyriomycetidae</taxon>
        <taxon>Verrucariales</taxon>
        <taxon>Verrucariaceae</taxon>
        <taxon>Endocarpon</taxon>
    </lineage>
</organism>
<evidence type="ECO:0000256" key="5">
    <source>
        <dbReference type="ARBA" id="ARBA00022454"/>
    </source>
</evidence>
<reference evidence="19" key="1">
    <citation type="submission" date="2020-02" db="EMBL/GenBank/DDBJ databases">
        <authorList>
            <person name="Palmer J.M."/>
        </authorList>
    </citation>
    <scope>NUCLEOTIDE SEQUENCE</scope>
    <source>
        <strain evidence="19">EPUS1.4</strain>
        <tissue evidence="19">Thallus</tissue>
    </source>
</reference>
<dbReference type="GO" id="GO:0008608">
    <property type="term" value="P:attachment of spindle microtubules to kinetochore"/>
    <property type="evidence" value="ECO:0007669"/>
    <property type="project" value="InterPro"/>
</dbReference>
<protein>
    <recommendedName>
        <fullName evidence="16">DASH complex subunit DAD3</fullName>
    </recommendedName>
    <alternativeName>
        <fullName evidence="17">Outer kinetochore protein DAD3</fullName>
    </alternativeName>
</protein>
<evidence type="ECO:0000256" key="2">
    <source>
        <dbReference type="ARBA" id="ARBA00004186"/>
    </source>
</evidence>
<keyword evidence="14" id="KW-0131">Cell cycle</keyword>
<evidence type="ECO:0000256" key="17">
    <source>
        <dbReference type="ARBA" id="ARBA00044305"/>
    </source>
</evidence>
<evidence type="ECO:0000256" key="14">
    <source>
        <dbReference type="ARBA" id="ARBA00023306"/>
    </source>
</evidence>
<dbReference type="GO" id="GO:0005874">
    <property type="term" value="C:microtubule"/>
    <property type="evidence" value="ECO:0007669"/>
    <property type="project" value="UniProtKB-KW"/>
</dbReference>
<dbReference type="InterPro" id="IPR013965">
    <property type="entry name" value="DASH_Dad3"/>
</dbReference>
<dbReference type="GO" id="GO:0072686">
    <property type="term" value="C:mitotic spindle"/>
    <property type="evidence" value="ECO:0007669"/>
    <property type="project" value="InterPro"/>
</dbReference>
<keyword evidence="8" id="KW-0493">Microtubule</keyword>
<keyword evidence="10" id="KW-0159">Chromosome partition</keyword>
<keyword evidence="5" id="KW-0158">Chromosome</keyword>
<evidence type="ECO:0000256" key="3">
    <source>
        <dbReference type="ARBA" id="ARBA00004629"/>
    </source>
</evidence>
<keyword evidence="7" id="KW-0132">Cell division</keyword>
<evidence type="ECO:0000256" key="8">
    <source>
        <dbReference type="ARBA" id="ARBA00022701"/>
    </source>
</evidence>
<evidence type="ECO:0000256" key="18">
    <source>
        <dbReference type="SAM" id="MobiDB-lite"/>
    </source>
</evidence>
<evidence type="ECO:0000256" key="11">
    <source>
        <dbReference type="ARBA" id="ARBA00022838"/>
    </source>
</evidence>
<evidence type="ECO:0000256" key="7">
    <source>
        <dbReference type="ARBA" id="ARBA00022618"/>
    </source>
</evidence>
<evidence type="ECO:0000256" key="13">
    <source>
        <dbReference type="ARBA" id="ARBA00023242"/>
    </source>
</evidence>
<evidence type="ECO:0000256" key="1">
    <source>
        <dbReference type="ARBA" id="ARBA00004123"/>
    </source>
</evidence>
<evidence type="ECO:0000313" key="19">
    <source>
        <dbReference type="EMBL" id="KAF7502310.1"/>
    </source>
</evidence>
<dbReference type="AlphaFoldDB" id="A0A8H7ABQ8"/>
<comment type="similarity">
    <text evidence="4">Belongs to the DASH complex DAD3 family.</text>
</comment>
<keyword evidence="12" id="KW-0206">Cytoskeleton</keyword>
<comment type="caution">
    <text evidence="19">The sequence shown here is derived from an EMBL/GenBank/DDBJ whole genome shotgun (WGS) entry which is preliminary data.</text>
</comment>
<evidence type="ECO:0000256" key="12">
    <source>
        <dbReference type="ARBA" id="ARBA00023212"/>
    </source>
</evidence>
<feature type="region of interest" description="Disordered" evidence="18">
    <location>
        <begin position="52"/>
        <end position="95"/>
    </location>
</feature>
<feature type="compositionally biased region" description="Low complexity" evidence="18">
    <location>
        <begin position="58"/>
        <end position="95"/>
    </location>
</feature>
<sequence length="163" mass="17309">MEPTPHAQIDEHGLDHLGTHLRRSDNVSPLEQEVLDEYARLARNMERLSITLTHLTNPPSTTSSASTPSSSSSSPAQSPSANRSASAAPPTTAPAAPALTLEIAESLRLLERKVASVYTLLKASVYSIVLQQGEGEVEGEGDITQASVRRGVGDNGAREGVEW</sequence>
<evidence type="ECO:0000256" key="6">
    <source>
        <dbReference type="ARBA" id="ARBA00022490"/>
    </source>
</evidence>
<dbReference type="GO" id="GO:0042729">
    <property type="term" value="C:DASH complex"/>
    <property type="evidence" value="ECO:0007669"/>
    <property type="project" value="InterPro"/>
</dbReference>
<evidence type="ECO:0000256" key="16">
    <source>
        <dbReference type="ARBA" id="ARBA00044179"/>
    </source>
</evidence>
<evidence type="ECO:0000256" key="15">
    <source>
        <dbReference type="ARBA" id="ARBA00023328"/>
    </source>
</evidence>
<evidence type="ECO:0000256" key="10">
    <source>
        <dbReference type="ARBA" id="ARBA00022829"/>
    </source>
</evidence>